<keyword evidence="5" id="KW-0472">Membrane</keyword>
<keyword evidence="5" id="KW-1133">Transmembrane helix</keyword>
<evidence type="ECO:0000256" key="5">
    <source>
        <dbReference type="SAM" id="Phobius"/>
    </source>
</evidence>
<feature type="domain" description="HAMP" evidence="7">
    <location>
        <begin position="220"/>
        <end position="272"/>
    </location>
</feature>
<evidence type="ECO:0000313" key="9">
    <source>
        <dbReference type="Proteomes" id="UP000250086"/>
    </source>
</evidence>
<gene>
    <name evidence="8" type="primary">mcp4_8</name>
    <name evidence="8" type="ORF">NCTC13093_01851</name>
</gene>
<dbReference type="GO" id="GO:0006935">
    <property type="term" value="P:chemotaxis"/>
    <property type="evidence" value="ECO:0007669"/>
    <property type="project" value="UniProtKB-ARBA"/>
</dbReference>
<dbReference type="SMART" id="SM00304">
    <property type="entry name" value="HAMP"/>
    <property type="match status" value="1"/>
</dbReference>
<keyword evidence="9" id="KW-1185">Reference proteome</keyword>
<evidence type="ECO:0000256" key="4">
    <source>
        <dbReference type="PROSITE-ProRule" id="PRU00284"/>
    </source>
</evidence>
<dbReference type="GO" id="GO:0016020">
    <property type="term" value="C:membrane"/>
    <property type="evidence" value="ECO:0007669"/>
    <property type="project" value="UniProtKB-SubCell"/>
</dbReference>
<dbReference type="AlphaFoldDB" id="A0A2X0VBA7"/>
<evidence type="ECO:0000256" key="2">
    <source>
        <dbReference type="ARBA" id="ARBA00023224"/>
    </source>
</evidence>
<dbReference type="SUPFAM" id="SSF58104">
    <property type="entry name" value="Methyl-accepting chemotaxis protein (MCP) signaling domain"/>
    <property type="match status" value="1"/>
</dbReference>
<accession>A0A2X0VBA7</accession>
<evidence type="ECO:0000259" key="6">
    <source>
        <dbReference type="PROSITE" id="PS50111"/>
    </source>
</evidence>
<dbReference type="InterPro" id="IPR024478">
    <property type="entry name" value="HlyB_4HB_MCP"/>
</dbReference>
<evidence type="ECO:0000259" key="7">
    <source>
        <dbReference type="PROSITE" id="PS50885"/>
    </source>
</evidence>
<dbReference type="RefSeq" id="WP_113744510.1">
    <property type="nucleotide sequence ID" value="NZ_UAPV01000001.1"/>
</dbReference>
<evidence type="ECO:0000256" key="3">
    <source>
        <dbReference type="ARBA" id="ARBA00029447"/>
    </source>
</evidence>
<dbReference type="Proteomes" id="UP000250086">
    <property type="component" value="Unassembled WGS sequence"/>
</dbReference>
<dbReference type="SMART" id="SM00283">
    <property type="entry name" value="MA"/>
    <property type="match status" value="1"/>
</dbReference>
<protein>
    <submittedName>
        <fullName evidence="8">Methyl-accepting chemotaxis protein 4</fullName>
    </submittedName>
</protein>
<dbReference type="Gene3D" id="1.10.287.950">
    <property type="entry name" value="Methyl-accepting chemotaxis protein"/>
    <property type="match status" value="1"/>
</dbReference>
<sequence length="551" mass="60069">MNWIFDINTKLKLLLSFLIVVVLTITISATSAVSNSSASDTAEEISQVLQKSYGRVSNTQQALQLLNMQAIMFFYEDDEITKSTVESYIKETSARIDSLHNTVAIMNENIIGTRASSAQYKQNILDLKALTDKYAQSYDLDVIAPLKAGDVNRAVNNYFNKTQKLFFACDAKFKALIDGQVKTAIAYAKDASDPTLMYIGLTFAAFSVVFALAIAFAISGYISRHLNQTIDYCTNIADGNLDFKVAPSYNDDFGRASKAIEAMRSSLNETLTLVLHRANHTQNSLHELQKVTGTIVEHANSTESQSVTVAAASDEMVSTTTDIARNCENASLSSENSKNITTNGEQKVREAVMGIQEQSRNVQNGADIVKILAQKSFDIGSIVNTIEEIAAQTNLLALNAAIEAARAGEAGRGFAVVADEVRALASRTSRSTQEISNMVTDIQNDANKATESINQSVESMNQLSDEASSIETIFQDITSHVIDVNAQITQIATAAEEQSTATHEISTNIQGITTLTEDVANYAQKADKEILSTIEKLESLKEKLSFFTLQK</sequence>
<name>A0A2X0VBA7_9GAMM</name>
<dbReference type="InterPro" id="IPR003660">
    <property type="entry name" value="HAMP_dom"/>
</dbReference>
<comment type="similarity">
    <text evidence="3">Belongs to the methyl-accepting chemotaxis (MCP) protein family.</text>
</comment>
<organism evidence="8 9">
    <name type="scientific">Anaerobiospirillum thomasii</name>
    <dbReference type="NCBI Taxonomy" id="179995"/>
    <lineage>
        <taxon>Bacteria</taxon>
        <taxon>Pseudomonadati</taxon>
        <taxon>Pseudomonadota</taxon>
        <taxon>Gammaproteobacteria</taxon>
        <taxon>Aeromonadales</taxon>
        <taxon>Succinivibrionaceae</taxon>
        <taxon>Anaerobiospirillum</taxon>
    </lineage>
</organism>
<evidence type="ECO:0000256" key="1">
    <source>
        <dbReference type="ARBA" id="ARBA00004370"/>
    </source>
</evidence>
<dbReference type="PROSITE" id="PS50885">
    <property type="entry name" value="HAMP"/>
    <property type="match status" value="1"/>
</dbReference>
<reference evidence="8 9" key="1">
    <citation type="submission" date="2018-06" db="EMBL/GenBank/DDBJ databases">
        <authorList>
            <consortium name="Pathogen Informatics"/>
            <person name="Doyle S."/>
        </authorList>
    </citation>
    <scope>NUCLEOTIDE SEQUENCE [LARGE SCALE GENOMIC DNA]</scope>
    <source>
        <strain evidence="8 9">NCTC13093</strain>
    </source>
</reference>
<keyword evidence="5" id="KW-0812">Transmembrane</keyword>
<proteinExistence type="inferred from homology"/>
<feature type="transmembrane region" description="Helical" evidence="5">
    <location>
        <begin position="196"/>
        <end position="218"/>
    </location>
</feature>
<dbReference type="CDD" id="cd11386">
    <property type="entry name" value="MCP_signal"/>
    <property type="match status" value="1"/>
</dbReference>
<dbReference type="PANTHER" id="PTHR32089">
    <property type="entry name" value="METHYL-ACCEPTING CHEMOTAXIS PROTEIN MCPB"/>
    <property type="match status" value="1"/>
</dbReference>
<keyword evidence="2 4" id="KW-0807">Transducer</keyword>
<dbReference type="InterPro" id="IPR004089">
    <property type="entry name" value="MCPsignal_dom"/>
</dbReference>
<dbReference type="Pfam" id="PF00015">
    <property type="entry name" value="MCPsignal"/>
    <property type="match status" value="1"/>
</dbReference>
<dbReference type="GO" id="GO:0007165">
    <property type="term" value="P:signal transduction"/>
    <property type="evidence" value="ECO:0007669"/>
    <property type="project" value="UniProtKB-KW"/>
</dbReference>
<dbReference type="Pfam" id="PF12729">
    <property type="entry name" value="4HB_MCP_1"/>
    <property type="match status" value="1"/>
</dbReference>
<feature type="domain" description="Methyl-accepting transducer" evidence="6">
    <location>
        <begin position="277"/>
        <end position="513"/>
    </location>
</feature>
<dbReference type="PANTHER" id="PTHR32089:SF112">
    <property type="entry name" value="LYSOZYME-LIKE PROTEIN-RELATED"/>
    <property type="match status" value="1"/>
</dbReference>
<comment type="subcellular location">
    <subcellularLocation>
        <location evidence="1">Membrane</location>
    </subcellularLocation>
</comment>
<dbReference type="EMBL" id="UAPV01000001">
    <property type="protein sequence ID" value="SPT70436.1"/>
    <property type="molecule type" value="Genomic_DNA"/>
</dbReference>
<dbReference type="PROSITE" id="PS50111">
    <property type="entry name" value="CHEMOTAXIS_TRANSDUC_2"/>
    <property type="match status" value="1"/>
</dbReference>
<evidence type="ECO:0000313" key="8">
    <source>
        <dbReference type="EMBL" id="SPT70436.1"/>
    </source>
</evidence>
<dbReference type="FunFam" id="1.10.287.950:FF:000001">
    <property type="entry name" value="Methyl-accepting chemotaxis sensory transducer"/>
    <property type="match status" value="1"/>
</dbReference>